<protein>
    <submittedName>
        <fullName evidence="1">Putative secreted protein</fullName>
    </submittedName>
</protein>
<proteinExistence type="predicted"/>
<dbReference type="AlphaFoldDB" id="A0A2M4DJ69"/>
<sequence>MNHHFAARFSTLPTSSSPAVVIVLIPWGAFSASSVPDSEQGRLSQQGHRAPVFRSLCHYPVQVCPVAQPLKSVRHHEASRPPPYRLTGKCLHGRTDKDLPRICA</sequence>
<organism evidence="1">
    <name type="scientific">Anopheles darlingi</name>
    <name type="common">Mosquito</name>
    <dbReference type="NCBI Taxonomy" id="43151"/>
    <lineage>
        <taxon>Eukaryota</taxon>
        <taxon>Metazoa</taxon>
        <taxon>Ecdysozoa</taxon>
        <taxon>Arthropoda</taxon>
        <taxon>Hexapoda</taxon>
        <taxon>Insecta</taxon>
        <taxon>Pterygota</taxon>
        <taxon>Neoptera</taxon>
        <taxon>Endopterygota</taxon>
        <taxon>Diptera</taxon>
        <taxon>Nematocera</taxon>
        <taxon>Culicoidea</taxon>
        <taxon>Culicidae</taxon>
        <taxon>Anophelinae</taxon>
        <taxon>Anopheles</taxon>
    </lineage>
</organism>
<reference evidence="1" key="1">
    <citation type="submission" date="2018-01" db="EMBL/GenBank/DDBJ databases">
        <title>An insight into the sialome of Amazonian anophelines.</title>
        <authorList>
            <person name="Ribeiro J.M."/>
            <person name="Scarpassa V."/>
            <person name="Calvo E."/>
        </authorList>
    </citation>
    <scope>NUCLEOTIDE SEQUENCE</scope>
</reference>
<evidence type="ECO:0000313" key="1">
    <source>
        <dbReference type="EMBL" id="MBW77585.1"/>
    </source>
</evidence>
<accession>A0A2M4DJ69</accession>
<dbReference type="EMBL" id="GGFL01013407">
    <property type="protein sequence ID" value="MBW77585.1"/>
    <property type="molecule type" value="Transcribed_RNA"/>
</dbReference>
<name>A0A2M4DJ69_ANODA</name>